<dbReference type="GO" id="GO:0006508">
    <property type="term" value="P:proteolysis"/>
    <property type="evidence" value="ECO:0007669"/>
    <property type="project" value="UniProtKB-KW"/>
</dbReference>
<protein>
    <recommendedName>
        <fullName evidence="5">Cyanophycinase</fullName>
        <ecNumber evidence="4">3.4.15.6</ecNumber>
    </recommendedName>
</protein>
<dbReference type="STRING" id="1009370.ALO_09524"/>
<comment type="catalytic activity">
    <reaction evidence="1">
        <text>[L-4-(L-arginin-2-N-yl)aspartate](n) + H2O = [L-4-(L-arginin-2-N-yl)aspartate](n-1) + L-4-(L-arginin-2-N-yl)aspartate</text>
        <dbReference type="Rhea" id="RHEA:12845"/>
        <dbReference type="Rhea" id="RHEA-COMP:13728"/>
        <dbReference type="Rhea" id="RHEA-COMP:13734"/>
        <dbReference type="ChEBI" id="CHEBI:15377"/>
        <dbReference type="ChEBI" id="CHEBI:137986"/>
        <dbReference type="ChEBI" id="CHEBI:137991"/>
        <dbReference type="EC" id="3.4.15.6"/>
    </reaction>
</comment>
<organism evidence="10 11">
    <name type="scientific">Acetonema longum DSM 6540</name>
    <dbReference type="NCBI Taxonomy" id="1009370"/>
    <lineage>
        <taxon>Bacteria</taxon>
        <taxon>Bacillati</taxon>
        <taxon>Bacillota</taxon>
        <taxon>Negativicutes</taxon>
        <taxon>Acetonemataceae</taxon>
        <taxon>Acetonema</taxon>
    </lineage>
</organism>
<reference evidence="10 11" key="1">
    <citation type="journal article" date="2011" name="EMBO J.">
        <title>Structural diversity of bacterial flagellar motors.</title>
        <authorList>
            <person name="Chen S."/>
            <person name="Beeby M."/>
            <person name="Murphy G.E."/>
            <person name="Leadbetter J.R."/>
            <person name="Hendrixson D.R."/>
            <person name="Briegel A."/>
            <person name="Li Z."/>
            <person name="Shi J."/>
            <person name="Tocheva E.I."/>
            <person name="Muller A."/>
            <person name="Dobro M.J."/>
            <person name="Jensen G.J."/>
        </authorList>
    </citation>
    <scope>NUCLEOTIDE SEQUENCE [LARGE SCALE GENOMIC DNA]</scope>
    <source>
        <strain evidence="10 11">DSM 6540</strain>
    </source>
</reference>
<keyword evidence="6" id="KW-0645">Protease</keyword>
<evidence type="ECO:0000256" key="6">
    <source>
        <dbReference type="ARBA" id="ARBA00022670"/>
    </source>
</evidence>
<feature type="active site" description="Charge relay system" evidence="9">
    <location>
        <position position="232"/>
    </location>
</feature>
<evidence type="ECO:0000256" key="7">
    <source>
        <dbReference type="ARBA" id="ARBA00022801"/>
    </source>
</evidence>
<evidence type="ECO:0000313" key="11">
    <source>
        <dbReference type="Proteomes" id="UP000003240"/>
    </source>
</evidence>
<evidence type="ECO:0000256" key="9">
    <source>
        <dbReference type="PIRSR" id="PIRSR032067-1"/>
    </source>
</evidence>
<dbReference type="SUPFAM" id="SSF52317">
    <property type="entry name" value="Class I glutamine amidotransferase-like"/>
    <property type="match status" value="1"/>
</dbReference>
<dbReference type="NCBIfam" id="TIGR02069">
    <property type="entry name" value="cyanophycinase"/>
    <property type="match status" value="1"/>
</dbReference>
<dbReference type="EC" id="3.4.15.6" evidence="4"/>
<accession>F7NIK2</accession>
<evidence type="ECO:0000256" key="1">
    <source>
        <dbReference type="ARBA" id="ARBA00001092"/>
    </source>
</evidence>
<dbReference type="GO" id="GO:0008241">
    <property type="term" value="F:peptidyl-dipeptidase activity"/>
    <property type="evidence" value="ECO:0007669"/>
    <property type="project" value="UniProtKB-EC"/>
</dbReference>
<feature type="active site" description="Charge relay system" evidence="9">
    <location>
        <position position="163"/>
    </location>
</feature>
<dbReference type="InterPro" id="IPR011811">
    <property type="entry name" value="Peptidase_S51_cyanophycinase"/>
</dbReference>
<dbReference type="CDD" id="cd03145">
    <property type="entry name" value="GAT1_cyanophycinase"/>
    <property type="match status" value="1"/>
</dbReference>
<dbReference type="Gene3D" id="3.40.50.880">
    <property type="match status" value="1"/>
</dbReference>
<name>F7NIK2_9FIRM</name>
<evidence type="ECO:0000256" key="3">
    <source>
        <dbReference type="ARBA" id="ARBA00006534"/>
    </source>
</evidence>
<keyword evidence="8" id="KW-0720">Serine protease</keyword>
<evidence type="ECO:0000256" key="5">
    <source>
        <dbReference type="ARBA" id="ARBA00015719"/>
    </source>
</evidence>
<dbReference type="eggNOG" id="COG4242">
    <property type="taxonomic scope" value="Bacteria"/>
</dbReference>
<proteinExistence type="inferred from homology"/>
<dbReference type="GO" id="GO:0008236">
    <property type="term" value="F:serine-type peptidase activity"/>
    <property type="evidence" value="ECO:0007669"/>
    <property type="project" value="UniProtKB-KW"/>
</dbReference>
<evidence type="ECO:0000256" key="4">
    <source>
        <dbReference type="ARBA" id="ARBA00013115"/>
    </source>
</evidence>
<dbReference type="AlphaFoldDB" id="F7NIK2"/>
<comment type="function">
    <text evidence="2">Exopeptidase that catalyzes the hydrolytic cleavage of multi-L-arginyl-poly-L-aspartic acid (cyanophycin; a water-insoluble reserve polymer) into aspartate-arginine dipeptides.</text>
</comment>
<evidence type="ECO:0000256" key="8">
    <source>
        <dbReference type="ARBA" id="ARBA00022825"/>
    </source>
</evidence>
<comment type="caution">
    <text evidence="10">The sequence shown here is derived from an EMBL/GenBank/DDBJ whole genome shotgun (WGS) entry which is preliminary data.</text>
</comment>
<evidence type="ECO:0000256" key="2">
    <source>
        <dbReference type="ARBA" id="ARBA00002039"/>
    </source>
</evidence>
<dbReference type="InterPro" id="IPR005320">
    <property type="entry name" value="Peptidase_S51"/>
</dbReference>
<keyword evidence="11" id="KW-1185">Reference proteome</keyword>
<dbReference type="Pfam" id="PF03575">
    <property type="entry name" value="Peptidase_S51"/>
    <property type="match status" value="1"/>
</dbReference>
<gene>
    <name evidence="10" type="ORF">ALO_09524</name>
</gene>
<comment type="similarity">
    <text evidence="3">Belongs to the peptidase S51 family.</text>
</comment>
<dbReference type="PANTHER" id="PTHR36175:SF1">
    <property type="entry name" value="CYANOPHYCINASE"/>
    <property type="match status" value="1"/>
</dbReference>
<evidence type="ECO:0000313" key="10">
    <source>
        <dbReference type="EMBL" id="EGO64148.1"/>
    </source>
</evidence>
<dbReference type="Proteomes" id="UP000003240">
    <property type="component" value="Unassembled WGS sequence"/>
</dbReference>
<dbReference type="EMBL" id="AFGF01000076">
    <property type="protein sequence ID" value="EGO64148.1"/>
    <property type="molecule type" value="Genomic_DNA"/>
</dbReference>
<dbReference type="PANTHER" id="PTHR36175">
    <property type="entry name" value="CYANOPHYCINASE"/>
    <property type="match status" value="1"/>
</dbReference>
<feature type="active site" description="Charge relay system" evidence="9">
    <location>
        <position position="205"/>
    </location>
</feature>
<sequence>MQFLHKIPPELAKIIQIEKLQDKNLLWQKEKLAMGKGEGDLLVIGGNEDKQGDCLILRHFLALAQGREAAIAVITTATEYPREVGSEYRSLFLNLGAVSCSIIYIDDRETANDRCQAGEIDSATGIFITGGDQLRLTSILGGTRADEAIRRAHARGAVIAGTSAGASVMSNTMIVEGDSSDTPKKSSLSMAHGMGLLTDVVIDQHFAQRGRMNRILAAVAQNPFVLGVGIDEDTALLVNPQGRSTVVGTQTVTIADGKQILHSNISESQPNDPLALTNVLLHILPAGFGFDIRRRQPFMVEDR</sequence>
<dbReference type="PIRSF" id="PIRSF032067">
    <property type="entry name" value="Cyanophycinase"/>
    <property type="match status" value="1"/>
</dbReference>
<dbReference type="InterPro" id="IPR029062">
    <property type="entry name" value="Class_I_gatase-like"/>
</dbReference>
<keyword evidence="7" id="KW-0378">Hydrolase</keyword>